<dbReference type="InterPro" id="IPR048454">
    <property type="entry name" value="YetF_N"/>
</dbReference>
<evidence type="ECO:0000256" key="4">
    <source>
        <dbReference type="ARBA" id="ARBA00022692"/>
    </source>
</evidence>
<dbReference type="OrthoDB" id="9778331at2"/>
<dbReference type="PANTHER" id="PTHR34582:SF6">
    <property type="entry name" value="UPF0702 TRANSMEMBRANE PROTEIN YCAP"/>
    <property type="match status" value="1"/>
</dbReference>
<protein>
    <submittedName>
        <fullName evidence="10">DUF421 domain-containing protein</fullName>
    </submittedName>
</protein>
<dbReference type="RefSeq" id="WP_136136266.1">
    <property type="nucleotide sequence ID" value="NZ_SDGV01000007.1"/>
</dbReference>
<dbReference type="Pfam" id="PF04239">
    <property type="entry name" value="DUF421"/>
    <property type="match status" value="1"/>
</dbReference>
<dbReference type="Proteomes" id="UP000310506">
    <property type="component" value="Unassembled WGS sequence"/>
</dbReference>
<name>A0A4V3TV82_9ENTE</name>
<dbReference type="GO" id="GO:0005886">
    <property type="term" value="C:plasma membrane"/>
    <property type="evidence" value="ECO:0007669"/>
    <property type="project" value="UniProtKB-SubCell"/>
</dbReference>
<evidence type="ECO:0000313" key="10">
    <source>
        <dbReference type="EMBL" id="THB61819.1"/>
    </source>
</evidence>
<evidence type="ECO:0000256" key="2">
    <source>
        <dbReference type="ARBA" id="ARBA00006448"/>
    </source>
</evidence>
<feature type="domain" description="YetF-like N-terminal transmembrane" evidence="9">
    <location>
        <begin position="4"/>
        <end position="78"/>
    </location>
</feature>
<accession>A0A4V3TV82</accession>
<comment type="subcellular location">
    <subcellularLocation>
        <location evidence="1">Cell membrane</location>
        <topology evidence="1">Multi-pass membrane protein</topology>
    </subcellularLocation>
</comment>
<comment type="similarity">
    <text evidence="2">Belongs to the UPF0702 family.</text>
</comment>
<dbReference type="InterPro" id="IPR007353">
    <property type="entry name" value="DUF421"/>
</dbReference>
<dbReference type="InterPro" id="IPR023090">
    <property type="entry name" value="UPF0702_alpha/beta_dom_sf"/>
</dbReference>
<organism evidence="10 11">
    <name type="scientific">Vagococcus silagei</name>
    <dbReference type="NCBI Taxonomy" id="2508885"/>
    <lineage>
        <taxon>Bacteria</taxon>
        <taxon>Bacillati</taxon>
        <taxon>Bacillota</taxon>
        <taxon>Bacilli</taxon>
        <taxon>Lactobacillales</taxon>
        <taxon>Enterococcaceae</taxon>
        <taxon>Vagococcus</taxon>
    </lineage>
</organism>
<dbReference type="PANTHER" id="PTHR34582">
    <property type="entry name" value="UPF0702 TRANSMEMBRANE PROTEIN YCAP"/>
    <property type="match status" value="1"/>
</dbReference>
<feature type="transmembrane region" description="Helical" evidence="7">
    <location>
        <begin position="59"/>
        <end position="79"/>
    </location>
</feature>
<evidence type="ECO:0000259" key="8">
    <source>
        <dbReference type="Pfam" id="PF04239"/>
    </source>
</evidence>
<evidence type="ECO:0000256" key="5">
    <source>
        <dbReference type="ARBA" id="ARBA00022989"/>
    </source>
</evidence>
<gene>
    <name evidence="10" type="ORF">ESZ54_03340</name>
</gene>
<reference evidence="10 11" key="1">
    <citation type="submission" date="2019-01" db="EMBL/GenBank/DDBJ databases">
        <title>Vagococcus silagei sp. nov. isolated from brewer's grain.</title>
        <authorList>
            <person name="Guu J.-R."/>
        </authorList>
    </citation>
    <scope>NUCLEOTIDE SEQUENCE [LARGE SCALE GENOMIC DNA]</scope>
    <source>
        <strain evidence="10 11">2B-2</strain>
    </source>
</reference>
<dbReference type="Gene3D" id="3.30.240.20">
    <property type="entry name" value="bsu07140 like domains"/>
    <property type="match status" value="2"/>
</dbReference>
<evidence type="ECO:0000256" key="3">
    <source>
        <dbReference type="ARBA" id="ARBA00022475"/>
    </source>
</evidence>
<keyword evidence="3" id="KW-1003">Cell membrane</keyword>
<evidence type="ECO:0000259" key="9">
    <source>
        <dbReference type="Pfam" id="PF20730"/>
    </source>
</evidence>
<sequence>MNDYLQIAIKLAIGLFCLILQMNLLGKANLAPVSTLDQLQNYVLGGIIGGVIYNQQITILQFLLILVIWTFLVVLVKYMKENLAFMKRFVDGQPITVIKNGEVQVDACAKKGIAASDLMFKLRAANIYDTRQVKRAIQEQNGQLTIIQYGEEVVKFPIITNGVVDLDILESFDKDREWLDTELEKQNTTLNNVYLGQYINGKLELSTYK</sequence>
<dbReference type="Pfam" id="PF20730">
    <property type="entry name" value="YetF_N"/>
    <property type="match status" value="1"/>
</dbReference>
<keyword evidence="4 7" id="KW-0812">Transmembrane</keyword>
<proteinExistence type="inferred from homology"/>
<evidence type="ECO:0000256" key="7">
    <source>
        <dbReference type="SAM" id="Phobius"/>
    </source>
</evidence>
<keyword evidence="6 7" id="KW-0472">Membrane</keyword>
<dbReference type="EMBL" id="SDGV01000007">
    <property type="protein sequence ID" value="THB61819.1"/>
    <property type="molecule type" value="Genomic_DNA"/>
</dbReference>
<keyword evidence="11" id="KW-1185">Reference proteome</keyword>
<evidence type="ECO:0000313" key="11">
    <source>
        <dbReference type="Proteomes" id="UP000310506"/>
    </source>
</evidence>
<evidence type="ECO:0000256" key="6">
    <source>
        <dbReference type="ARBA" id="ARBA00023136"/>
    </source>
</evidence>
<evidence type="ECO:0000256" key="1">
    <source>
        <dbReference type="ARBA" id="ARBA00004651"/>
    </source>
</evidence>
<comment type="caution">
    <text evidence="10">The sequence shown here is derived from an EMBL/GenBank/DDBJ whole genome shotgun (WGS) entry which is preliminary data.</text>
</comment>
<dbReference type="AlphaFoldDB" id="A0A4V3TV82"/>
<feature type="transmembrane region" description="Helical" evidence="7">
    <location>
        <begin position="7"/>
        <end position="26"/>
    </location>
</feature>
<keyword evidence="5 7" id="KW-1133">Transmembrane helix</keyword>
<feature type="domain" description="YetF C-terminal" evidence="8">
    <location>
        <begin position="84"/>
        <end position="198"/>
    </location>
</feature>